<proteinExistence type="predicted"/>
<comment type="caution">
    <text evidence="5">Lacks conserved residue(s) required for the propagation of feature annotation.</text>
</comment>
<evidence type="ECO:0000256" key="5">
    <source>
        <dbReference type="PROSITE-ProRule" id="PRU00302"/>
    </source>
</evidence>
<evidence type="ECO:0000256" key="2">
    <source>
        <dbReference type="ARBA" id="ARBA00022737"/>
    </source>
</evidence>
<dbReference type="WBParaSite" id="HPBE_0001893301-mRNA-1">
    <property type="protein sequence ID" value="HPBE_0001893301-mRNA-1"/>
    <property type="gene ID" value="HPBE_0001893301"/>
</dbReference>
<evidence type="ECO:0000256" key="4">
    <source>
        <dbReference type="ARBA" id="ARBA00023180"/>
    </source>
</evidence>
<gene>
    <name evidence="9" type="ORF">HPBE_LOCUS18932</name>
</gene>
<organism evidence="9">
    <name type="scientific">Heligmosomoides polygyrus</name>
    <name type="common">Parasitic roundworm</name>
    <dbReference type="NCBI Taxonomy" id="6339"/>
    <lineage>
        <taxon>Eukaryota</taxon>
        <taxon>Metazoa</taxon>
        <taxon>Ecdysozoa</taxon>
        <taxon>Nematoda</taxon>
        <taxon>Chromadorea</taxon>
        <taxon>Rhabditida</taxon>
        <taxon>Rhabditina</taxon>
        <taxon>Rhabditomorpha</taxon>
        <taxon>Strongyloidea</taxon>
        <taxon>Heligmosomidae</taxon>
        <taxon>Heligmosomoides</taxon>
    </lineage>
</organism>
<keyword evidence="3" id="KW-1015">Disulfide bond</keyword>
<keyword evidence="4" id="KW-0325">Glycoprotein</keyword>
<keyword evidence="10" id="KW-1185">Reference proteome</keyword>
<feature type="signal peptide" evidence="7">
    <location>
        <begin position="1"/>
        <end position="18"/>
    </location>
</feature>
<keyword evidence="7" id="KW-0732">Signal</keyword>
<evidence type="ECO:0000256" key="1">
    <source>
        <dbReference type="ARBA" id="ARBA00022659"/>
    </source>
</evidence>
<evidence type="ECO:0000259" key="8">
    <source>
        <dbReference type="PROSITE" id="PS50923"/>
    </source>
</evidence>
<reference evidence="9 10" key="1">
    <citation type="submission" date="2018-11" db="EMBL/GenBank/DDBJ databases">
        <authorList>
            <consortium name="Pathogen Informatics"/>
        </authorList>
    </citation>
    <scope>NUCLEOTIDE SEQUENCE [LARGE SCALE GENOMIC DNA]</scope>
</reference>
<dbReference type="Proteomes" id="UP000050761">
    <property type="component" value="Unassembled WGS sequence"/>
</dbReference>
<keyword evidence="1 5" id="KW-0768">Sushi</keyword>
<feature type="chain" id="PRO_5044596726" evidence="7">
    <location>
        <begin position="19"/>
        <end position="445"/>
    </location>
</feature>
<dbReference type="PANTHER" id="PTHR19325">
    <property type="entry name" value="COMPLEMENT COMPONENT-RELATED SUSHI DOMAIN-CONTAINING"/>
    <property type="match status" value="1"/>
</dbReference>
<dbReference type="InterPro" id="IPR050350">
    <property type="entry name" value="Compl-Cell_Adhes-Reg"/>
</dbReference>
<dbReference type="AlphaFoldDB" id="A0A3P8ENA3"/>
<evidence type="ECO:0000313" key="9">
    <source>
        <dbReference type="EMBL" id="VDP13419.1"/>
    </source>
</evidence>
<keyword evidence="2" id="KW-0677">Repeat</keyword>
<feature type="domain" description="Sushi" evidence="8">
    <location>
        <begin position="344"/>
        <end position="395"/>
    </location>
</feature>
<dbReference type="InterPro" id="IPR035976">
    <property type="entry name" value="Sushi/SCR/CCP_sf"/>
</dbReference>
<evidence type="ECO:0000313" key="10">
    <source>
        <dbReference type="Proteomes" id="UP000050761"/>
    </source>
</evidence>
<feature type="domain" description="Sushi" evidence="8">
    <location>
        <begin position="236"/>
        <end position="297"/>
    </location>
</feature>
<dbReference type="PROSITE" id="PS50923">
    <property type="entry name" value="SUSHI"/>
    <property type="match status" value="2"/>
</dbReference>
<evidence type="ECO:0000256" key="6">
    <source>
        <dbReference type="SAM" id="MobiDB-lite"/>
    </source>
</evidence>
<dbReference type="Pfam" id="PF00084">
    <property type="entry name" value="Sushi"/>
    <property type="match status" value="4"/>
</dbReference>
<dbReference type="PANTHER" id="PTHR19325:SF575">
    <property type="entry name" value="LOCOMOTION-RELATED PROTEIN HIKARU GENKI"/>
    <property type="match status" value="1"/>
</dbReference>
<dbReference type="CDD" id="cd00033">
    <property type="entry name" value="CCP"/>
    <property type="match status" value="1"/>
</dbReference>
<evidence type="ECO:0000313" key="11">
    <source>
        <dbReference type="WBParaSite" id="HPBE_0001893301-mRNA-1"/>
    </source>
</evidence>
<dbReference type="OrthoDB" id="6480633at2759"/>
<reference evidence="11" key="2">
    <citation type="submission" date="2019-09" db="UniProtKB">
        <authorList>
            <consortium name="WormBaseParasite"/>
        </authorList>
    </citation>
    <scope>IDENTIFICATION</scope>
</reference>
<dbReference type="EMBL" id="UZAH01031019">
    <property type="protein sequence ID" value="VDP13419.1"/>
    <property type="molecule type" value="Genomic_DNA"/>
</dbReference>
<dbReference type="Gene3D" id="2.10.70.10">
    <property type="entry name" value="Complement Module, domain 1"/>
    <property type="match status" value="4"/>
</dbReference>
<evidence type="ECO:0000256" key="3">
    <source>
        <dbReference type="ARBA" id="ARBA00023157"/>
    </source>
</evidence>
<name>A0A3P8ENA3_HELPZ</name>
<dbReference type="InterPro" id="IPR000436">
    <property type="entry name" value="Sushi_SCR_CCP_dom"/>
</dbReference>
<feature type="region of interest" description="Disordered" evidence="6">
    <location>
        <begin position="392"/>
        <end position="411"/>
    </location>
</feature>
<evidence type="ECO:0000256" key="7">
    <source>
        <dbReference type="SAM" id="SignalP"/>
    </source>
</evidence>
<sequence>MHSALALYLPFLVHLIHCQSLECPESRAPSQLAAVAVWTRESNGSLLYRISDEDLTDEGYRRGTADREDVVVLLARSPGSCTLGPCALQLSTNVRESDGVVSHQENVLGIPDGFSDMHNSFYCVRRYGDCGAQRPVFRYTKGFGSSMVYAYSLDPAALFPGYSREGRILCYGWDDSGSVVHALSMEKKCLPINAIANGRVRCRVTYSTGHSAIHSIGTTATLVCDEGYLGGGQSAVLCVKTGWYPASGLGYCVKRNGRFPQGTHVTVLCNIGYDLFGSINAVCEGGRWSRKLAVCQSSFDPKCPSLNTPFPGRITYSSLPPYSPSTTATLVCDLGLAVSGDASLTCTEDGWSPKTGLGDGSTVFIMCNIGYTPQGSMSSLCQNGAWTPTPGSCSMSSPTGSNTVQQPGLNSGSSGGTCVAMAAPQNGYITYSPSGSSEASDFVIA</sequence>
<dbReference type="SMART" id="SM00032">
    <property type="entry name" value="CCP"/>
    <property type="match status" value="4"/>
</dbReference>
<accession>A0A3P8ENA3</accession>
<dbReference type="SUPFAM" id="SSF57535">
    <property type="entry name" value="Complement control module/SCR domain"/>
    <property type="match status" value="4"/>
</dbReference>
<protein>
    <submittedName>
        <fullName evidence="11">Sushi domain-containing protein</fullName>
    </submittedName>
</protein>